<reference evidence="1 2" key="1">
    <citation type="journal article" date="2019" name="Nat. Ecol. Evol.">
        <title>Megaphylogeny resolves global patterns of mushroom evolution.</title>
        <authorList>
            <person name="Varga T."/>
            <person name="Krizsan K."/>
            <person name="Foldi C."/>
            <person name="Dima B."/>
            <person name="Sanchez-Garcia M."/>
            <person name="Sanchez-Ramirez S."/>
            <person name="Szollosi G.J."/>
            <person name="Szarkandi J.G."/>
            <person name="Papp V."/>
            <person name="Albert L."/>
            <person name="Andreopoulos W."/>
            <person name="Angelini C."/>
            <person name="Antonin V."/>
            <person name="Barry K.W."/>
            <person name="Bougher N.L."/>
            <person name="Buchanan P."/>
            <person name="Buyck B."/>
            <person name="Bense V."/>
            <person name="Catcheside P."/>
            <person name="Chovatia M."/>
            <person name="Cooper J."/>
            <person name="Damon W."/>
            <person name="Desjardin D."/>
            <person name="Finy P."/>
            <person name="Geml J."/>
            <person name="Haridas S."/>
            <person name="Hughes K."/>
            <person name="Justo A."/>
            <person name="Karasinski D."/>
            <person name="Kautmanova I."/>
            <person name="Kiss B."/>
            <person name="Kocsube S."/>
            <person name="Kotiranta H."/>
            <person name="LaButti K.M."/>
            <person name="Lechner B.E."/>
            <person name="Liimatainen K."/>
            <person name="Lipzen A."/>
            <person name="Lukacs Z."/>
            <person name="Mihaltcheva S."/>
            <person name="Morgado L.N."/>
            <person name="Niskanen T."/>
            <person name="Noordeloos M.E."/>
            <person name="Ohm R.A."/>
            <person name="Ortiz-Santana B."/>
            <person name="Ovrebo C."/>
            <person name="Racz N."/>
            <person name="Riley R."/>
            <person name="Savchenko A."/>
            <person name="Shiryaev A."/>
            <person name="Soop K."/>
            <person name="Spirin V."/>
            <person name="Szebenyi C."/>
            <person name="Tomsovsky M."/>
            <person name="Tulloss R.E."/>
            <person name="Uehling J."/>
            <person name="Grigoriev I.V."/>
            <person name="Vagvolgyi C."/>
            <person name="Papp T."/>
            <person name="Martin F.M."/>
            <person name="Miettinen O."/>
            <person name="Hibbett D.S."/>
            <person name="Nagy L.G."/>
        </authorList>
    </citation>
    <scope>NUCLEOTIDE SEQUENCE [LARGE SCALE GENOMIC DNA]</scope>
    <source>
        <strain evidence="1 2">NL-1719</strain>
    </source>
</reference>
<gene>
    <name evidence="1" type="ORF">BDN72DRAFT_855932</name>
</gene>
<dbReference type="EMBL" id="ML208292">
    <property type="protein sequence ID" value="TFK71919.1"/>
    <property type="molecule type" value="Genomic_DNA"/>
</dbReference>
<evidence type="ECO:0000313" key="2">
    <source>
        <dbReference type="Proteomes" id="UP000308600"/>
    </source>
</evidence>
<name>A0ACD3B1S7_9AGAR</name>
<dbReference type="Proteomes" id="UP000308600">
    <property type="component" value="Unassembled WGS sequence"/>
</dbReference>
<proteinExistence type="predicted"/>
<accession>A0ACD3B1S7</accession>
<organism evidence="1 2">
    <name type="scientific">Pluteus cervinus</name>
    <dbReference type="NCBI Taxonomy" id="181527"/>
    <lineage>
        <taxon>Eukaryota</taxon>
        <taxon>Fungi</taxon>
        <taxon>Dikarya</taxon>
        <taxon>Basidiomycota</taxon>
        <taxon>Agaricomycotina</taxon>
        <taxon>Agaricomycetes</taxon>
        <taxon>Agaricomycetidae</taxon>
        <taxon>Agaricales</taxon>
        <taxon>Pluteineae</taxon>
        <taxon>Pluteaceae</taxon>
        <taxon>Pluteus</taxon>
    </lineage>
</organism>
<sequence>MANLTNPTSSFEASSTQGAQALILSYANEPLKEGFPKGHMITKHDYYVNLIVDDTNCVTTVAKPAVWNEEFTIPFRAGSRLEIQLYCYHKGEPGHLLGKVIDSTLLGKLAESVGDIEAPLSSGGTITYRVDYAPVKRLATSREISNSSWNAVQQMDNIGLITQVVLERGPRCLSPNWAILIHSLGGLIEATQNFGDLNGAAKIALGAVCIALHLVIDQVELDMRVEDLLENVVSVYRYLQETNFAKVDAFEQTIKSLVKETTECVYFISTYQQKAFISKAFDSTVLGVVRIVEDFEVRLARLKIEFVMGTALSVHRTALMILDLARRNGATWRHAQAPLTRASQRILDNLTRWAQSDDAYTISVLVGGADSQKSAIAHFLAKQFAWQDWLGSGVFFSGESGYSCHNLVTTIVREIAALNDTFAEKITRALDKFPLLSSAPSDRRFEDLFLAPLRSLNTATPILVIIDGLDKCDDQSKFMDELIRHCHEIPTNVRILLTLEPSADILRPLTRAKPLYVQVLHPHPNLQRPLLIVSHYILVWLSQQYKELIPVARIDRLDGVFSQLTNLDRCFGLKIFNWYMFGSPEELAQLLSSGIASGEIYATLAALPDPLLPLAYHYVPENTTSRFKSVISFAATLAPPSRTSFHDVLLTTKVLDPEAANLAITMFGYTYEQCRTKSLSFGEFLHVDKFESHVIAGSPEIATLSLRYLNRSLKSNLLHFPDITSSNFELPDLDANLLTFVPPVMKHLTRSWTSYLVNMSAKCTHFEWVAVLEELSEFLHNHLFDWLELLSLLSYVDEELNNSLLSFANWLTVQDLGAGGNWMPEIVQDFLRLIQLCRSYIKLNGLSVHRLPSITPAKTTIYRIYGTKGLMVSGIPTTWPPYKFLLEHSYGPSTKVEIASFHGVSTLATSCSSVKLWNIRSGDLIKEVWPENVDSTKIAISPCGDRFAFIGLSRSTSRKSCIVEDGQLAVGLKDGSIYLWNSSDLSHWCFGICGAGAITALAFSPDGTRLASASGHWGVWIWEVGAKERMETTLRYVETPETGAASLIWSPNQRYIAVPADDNCSVWEPATGKSILSHKTAKNAGVAFTMDGAAIILPIESEQALVFYDLAQKRAIRRIPLFKPTGEPLFLTTISLDHRQFLAYSFNKAIYCFDLAPEDPAYNDSDVIGHYQSSPKVETPKSGTLRIRRPTLPQATAYAPKVSENGWICTAKGRRILWVPWPFRGEITLGPGVDLSRIMVTNVRGGEDLVLDRSVLEGLLKTWESV</sequence>
<keyword evidence="2" id="KW-1185">Reference proteome</keyword>
<protein>
    <submittedName>
        <fullName evidence="1">Uncharacterized protein</fullName>
    </submittedName>
</protein>
<evidence type="ECO:0000313" key="1">
    <source>
        <dbReference type="EMBL" id="TFK71919.1"/>
    </source>
</evidence>